<reference evidence="2" key="1">
    <citation type="submission" date="2023-07" db="EMBL/GenBank/DDBJ databases">
        <authorList>
            <person name="Kim M."/>
        </authorList>
    </citation>
    <scope>NUCLEOTIDE SEQUENCE</scope>
    <source>
        <strain evidence="2">BIUV-7</strain>
    </source>
</reference>
<proteinExistence type="predicted"/>
<name>A0ABT8Y8L7_9SPHN</name>
<sequence length="208" mass="22431">MSDVPDEKKEAARVRRRWLNLGELLAIAGVVISGAALWNSYRERTHAEAEQATSEARTARAAELLVLKASVAKDGNLLTLVPRDDTQTIQAQTIRFPAALGVSPVETTGDARIERDWFEKGLTEALEKAKANKRAPGDQRLPVLITTHFLVDGVEHQDNALYSVGYTLGHGFLAGTTIKLRGLSRSGTAPAGAAGDKMLDVAAKRTFS</sequence>
<dbReference type="RefSeq" id="WP_303542053.1">
    <property type="nucleotide sequence ID" value="NZ_JAUOTP010000004.1"/>
</dbReference>
<protein>
    <submittedName>
        <fullName evidence="2">Uncharacterized protein</fullName>
    </submittedName>
</protein>
<accession>A0ABT8Y8L7</accession>
<keyword evidence="3" id="KW-1185">Reference proteome</keyword>
<gene>
    <name evidence="2" type="ORF">Q4F19_09760</name>
</gene>
<evidence type="ECO:0000313" key="2">
    <source>
        <dbReference type="EMBL" id="MDO6414664.1"/>
    </source>
</evidence>
<comment type="caution">
    <text evidence="2">The sequence shown here is derived from an EMBL/GenBank/DDBJ whole genome shotgun (WGS) entry which is preliminary data.</text>
</comment>
<evidence type="ECO:0000313" key="3">
    <source>
        <dbReference type="Proteomes" id="UP001169764"/>
    </source>
</evidence>
<dbReference type="Proteomes" id="UP001169764">
    <property type="component" value="Unassembled WGS sequence"/>
</dbReference>
<evidence type="ECO:0000256" key="1">
    <source>
        <dbReference type="SAM" id="Phobius"/>
    </source>
</evidence>
<dbReference type="EMBL" id="JAUOTP010000004">
    <property type="protein sequence ID" value="MDO6414664.1"/>
    <property type="molecule type" value="Genomic_DNA"/>
</dbReference>
<organism evidence="2 3">
    <name type="scientific">Sphingomonas natans</name>
    <dbReference type="NCBI Taxonomy" id="3063330"/>
    <lineage>
        <taxon>Bacteria</taxon>
        <taxon>Pseudomonadati</taxon>
        <taxon>Pseudomonadota</taxon>
        <taxon>Alphaproteobacteria</taxon>
        <taxon>Sphingomonadales</taxon>
        <taxon>Sphingomonadaceae</taxon>
        <taxon>Sphingomonas</taxon>
    </lineage>
</organism>
<feature type="transmembrane region" description="Helical" evidence="1">
    <location>
        <begin position="18"/>
        <end position="38"/>
    </location>
</feature>
<keyword evidence="1" id="KW-0472">Membrane</keyword>
<keyword evidence="1" id="KW-1133">Transmembrane helix</keyword>
<keyword evidence="1" id="KW-0812">Transmembrane</keyword>